<dbReference type="EMBL" id="JBHTHR010000318">
    <property type="protein sequence ID" value="MFD0801884.1"/>
    <property type="molecule type" value="Genomic_DNA"/>
</dbReference>
<reference evidence="2" key="1">
    <citation type="journal article" date="2019" name="Int. J. Syst. Evol. Microbiol.">
        <title>The Global Catalogue of Microorganisms (GCM) 10K type strain sequencing project: providing services to taxonomists for standard genome sequencing and annotation.</title>
        <authorList>
            <consortium name="The Broad Institute Genomics Platform"/>
            <consortium name="The Broad Institute Genome Sequencing Center for Infectious Disease"/>
            <person name="Wu L."/>
            <person name="Ma J."/>
        </authorList>
    </citation>
    <scope>NUCLEOTIDE SEQUENCE [LARGE SCALE GENOMIC DNA]</scope>
    <source>
        <strain evidence="2">CCUG 63369</strain>
    </source>
</reference>
<organism evidence="1 2">
    <name type="scientific">Streptomonospora algeriensis</name>
    <dbReference type="NCBI Taxonomy" id="995084"/>
    <lineage>
        <taxon>Bacteria</taxon>
        <taxon>Bacillati</taxon>
        <taxon>Actinomycetota</taxon>
        <taxon>Actinomycetes</taxon>
        <taxon>Streptosporangiales</taxon>
        <taxon>Nocardiopsidaceae</taxon>
        <taxon>Streptomonospora</taxon>
    </lineage>
</organism>
<gene>
    <name evidence="1" type="ORF">ACFQZU_11235</name>
</gene>
<name>A0ABW3BHV4_9ACTN</name>
<dbReference type="Proteomes" id="UP001596956">
    <property type="component" value="Unassembled WGS sequence"/>
</dbReference>
<protein>
    <submittedName>
        <fullName evidence="1">Uncharacterized protein</fullName>
    </submittedName>
</protein>
<proteinExistence type="predicted"/>
<accession>A0ABW3BHV4</accession>
<sequence length="90" mass="9766">GFATLYYVGANSVLPPSGYARLSVGQDAAAVERELPRFDYPAADLTDPPSAPPGSTCRYYLVGWENGLPPVYRLCFAEGRLAAKDRIARE</sequence>
<evidence type="ECO:0000313" key="1">
    <source>
        <dbReference type="EMBL" id="MFD0801884.1"/>
    </source>
</evidence>
<feature type="non-terminal residue" evidence="1">
    <location>
        <position position="1"/>
    </location>
</feature>
<keyword evidence="2" id="KW-1185">Reference proteome</keyword>
<evidence type="ECO:0000313" key="2">
    <source>
        <dbReference type="Proteomes" id="UP001596956"/>
    </source>
</evidence>
<comment type="caution">
    <text evidence="1">The sequence shown here is derived from an EMBL/GenBank/DDBJ whole genome shotgun (WGS) entry which is preliminary data.</text>
</comment>